<proteinExistence type="predicted"/>
<dbReference type="AlphaFoldDB" id="A0A163MMB2"/>
<dbReference type="SUPFAM" id="SSF52218">
    <property type="entry name" value="Flavoproteins"/>
    <property type="match status" value="1"/>
</dbReference>
<dbReference type="InterPro" id="IPR051796">
    <property type="entry name" value="ISF_SsuE-like"/>
</dbReference>
<sequence>MLENQNMNQKLLVLVGSPRRDGNSATLAAAVKRGAEKKGTQVALHFVDDFISSFLHDCRICRLPSGECSIQDNYESLIMGEFVPADGVVFCSPIYWYGLSAQMKAFFDRLFCYYAASYKNSSVISEGMSNKRIGLTLASEETYPGAALGIIHQIQEYARYTHSEFVGAVRGVGNSRGEVALDIQSPLMAAEQLGYDIFERKYSDYQKDSVRSTKVWS</sequence>
<protein>
    <submittedName>
        <fullName evidence="4">NAD(P)H dehydrogenase</fullName>
    </submittedName>
</protein>
<dbReference type="PANTHER" id="PTHR43278">
    <property type="entry name" value="NAD(P)H-DEPENDENT FMN-CONTAINING OXIDOREDUCTASE YWQN-RELATED"/>
    <property type="match status" value="1"/>
</dbReference>
<dbReference type="Proteomes" id="UP000076796">
    <property type="component" value="Unassembled WGS sequence"/>
</dbReference>
<evidence type="ECO:0000313" key="4">
    <source>
        <dbReference type="EMBL" id="KZS49202.1"/>
    </source>
</evidence>
<keyword evidence="2" id="KW-0288">FMN</keyword>
<name>A0A163MMB2_9BACL</name>
<dbReference type="PANTHER" id="PTHR43278:SF4">
    <property type="entry name" value="NAD(P)H-DEPENDENT FMN-CONTAINING OXIDOREDUCTASE YWQN-RELATED"/>
    <property type="match status" value="1"/>
</dbReference>
<gene>
    <name evidence="4" type="ORF">AWU65_23565</name>
</gene>
<dbReference type="EMBL" id="LWMH01000001">
    <property type="protein sequence ID" value="KZS49202.1"/>
    <property type="molecule type" value="Genomic_DNA"/>
</dbReference>
<dbReference type="InterPro" id="IPR029039">
    <property type="entry name" value="Flavoprotein-like_sf"/>
</dbReference>
<evidence type="ECO:0000256" key="2">
    <source>
        <dbReference type="ARBA" id="ARBA00022643"/>
    </source>
</evidence>
<keyword evidence="1" id="KW-0285">Flavoprotein</keyword>
<organism evidence="4 5">
    <name type="scientific">Paenibacillus glucanolyticus</name>
    <dbReference type="NCBI Taxonomy" id="59843"/>
    <lineage>
        <taxon>Bacteria</taxon>
        <taxon>Bacillati</taxon>
        <taxon>Bacillota</taxon>
        <taxon>Bacilli</taxon>
        <taxon>Bacillales</taxon>
        <taxon>Paenibacillaceae</taxon>
        <taxon>Paenibacillus</taxon>
    </lineage>
</organism>
<accession>A0A163MMB2</accession>
<keyword evidence="5" id="KW-1185">Reference proteome</keyword>
<evidence type="ECO:0000256" key="1">
    <source>
        <dbReference type="ARBA" id="ARBA00022630"/>
    </source>
</evidence>
<feature type="domain" description="Flavodoxin-like fold" evidence="3">
    <location>
        <begin position="10"/>
        <end position="163"/>
    </location>
</feature>
<dbReference type="STRING" id="59843.A3958_22835"/>
<dbReference type="Gene3D" id="3.40.50.360">
    <property type="match status" value="1"/>
</dbReference>
<evidence type="ECO:0000313" key="5">
    <source>
        <dbReference type="Proteomes" id="UP000076796"/>
    </source>
</evidence>
<reference evidence="4" key="1">
    <citation type="journal article" date="2016" name="Genome Announc.">
        <title>Draft genomes of two strains of Paenibacillus glucanolyticus with capability to degrade lignocellulose.</title>
        <authorList>
            <person name="Mathews S.L."/>
            <person name="Pawlak J."/>
            <person name="Grunden A.M."/>
        </authorList>
    </citation>
    <scope>NUCLEOTIDE SEQUENCE [LARGE SCALE GENOMIC DNA]</scope>
    <source>
        <strain evidence="4">SLM1</strain>
    </source>
</reference>
<dbReference type="Pfam" id="PF02525">
    <property type="entry name" value="Flavodoxin_2"/>
    <property type="match status" value="1"/>
</dbReference>
<dbReference type="InterPro" id="IPR003680">
    <property type="entry name" value="Flavodoxin_fold"/>
</dbReference>
<comment type="caution">
    <text evidence="4">The sequence shown here is derived from an EMBL/GenBank/DDBJ whole genome shotgun (WGS) entry which is preliminary data.</text>
</comment>
<evidence type="ECO:0000259" key="3">
    <source>
        <dbReference type="Pfam" id="PF02525"/>
    </source>
</evidence>